<dbReference type="InterPro" id="IPR050939">
    <property type="entry name" value="Olfactory_GPCR1"/>
</dbReference>
<evidence type="ECO:0000259" key="16">
    <source>
        <dbReference type="PROSITE" id="PS50262"/>
    </source>
</evidence>
<dbReference type="InterPro" id="IPR000725">
    <property type="entry name" value="Olfact_rcpt"/>
</dbReference>
<comment type="subcellular location">
    <subcellularLocation>
        <location evidence="1 15">Cell membrane</location>
        <topology evidence="1 15">Multi-pass membrane protein</topology>
    </subcellularLocation>
</comment>
<evidence type="ECO:0000256" key="5">
    <source>
        <dbReference type="ARBA" id="ARBA00022692"/>
    </source>
</evidence>
<feature type="transmembrane region" description="Helical" evidence="15">
    <location>
        <begin position="114"/>
        <end position="133"/>
    </location>
</feature>
<dbReference type="PANTHER" id="PTHR24242:SF197">
    <property type="entry name" value="OLFACTORY RECEPTOR"/>
    <property type="match status" value="1"/>
</dbReference>
<feature type="transmembrane region" description="Helical" evidence="15">
    <location>
        <begin position="38"/>
        <end position="61"/>
    </location>
</feature>
<name>A0A5F8GJR3_MONDO</name>
<keyword evidence="4 15" id="KW-0716">Sensory transduction</keyword>
<gene>
    <name evidence="17" type="primary">LOC103102315</name>
</gene>
<feature type="transmembrane region" description="Helical" evidence="15">
    <location>
        <begin position="255"/>
        <end position="274"/>
    </location>
</feature>
<evidence type="ECO:0000256" key="15">
    <source>
        <dbReference type="RuleBase" id="RU363047"/>
    </source>
</evidence>
<dbReference type="AlphaFoldDB" id="A0A5F8GJR3"/>
<evidence type="ECO:0000256" key="12">
    <source>
        <dbReference type="ARBA" id="ARBA00023180"/>
    </source>
</evidence>
<dbReference type="FunFam" id="1.10.1220.70:FF:000001">
    <property type="entry name" value="Olfactory receptor"/>
    <property type="match status" value="1"/>
</dbReference>
<keyword evidence="5 14" id="KW-0812">Transmembrane</keyword>
<dbReference type="OMA" id="GQEMQIS"/>
<accession>A0A5F8GJR3</accession>
<feature type="transmembrane region" description="Helical" evidence="15">
    <location>
        <begin position="154"/>
        <end position="171"/>
    </location>
</feature>
<dbReference type="CDD" id="cd15913">
    <property type="entry name" value="7tmA_OR11G-like"/>
    <property type="match status" value="1"/>
</dbReference>
<evidence type="ECO:0000256" key="9">
    <source>
        <dbReference type="ARBA" id="ARBA00023136"/>
    </source>
</evidence>
<dbReference type="SUPFAM" id="SSF81321">
    <property type="entry name" value="Family A G protein-coupled receptor-like"/>
    <property type="match status" value="1"/>
</dbReference>
<keyword evidence="12" id="KW-0325">Glycoprotein</keyword>
<dbReference type="Pfam" id="PF13853">
    <property type="entry name" value="7tm_4"/>
    <property type="match status" value="1"/>
</dbReference>
<reference evidence="17" key="3">
    <citation type="submission" date="2025-09" db="UniProtKB">
        <authorList>
            <consortium name="Ensembl"/>
        </authorList>
    </citation>
    <scope>IDENTIFICATION</scope>
</reference>
<protein>
    <recommendedName>
        <fullName evidence="15">Olfactory receptor</fullName>
    </recommendedName>
</protein>
<evidence type="ECO:0000256" key="4">
    <source>
        <dbReference type="ARBA" id="ARBA00022606"/>
    </source>
</evidence>
<reference evidence="17 18" key="1">
    <citation type="journal article" date="2007" name="Nature">
        <title>Genome of the marsupial Monodelphis domestica reveals innovation in non-coding sequences.</title>
        <authorList>
            <person name="Mikkelsen T.S."/>
            <person name="Wakefield M.J."/>
            <person name="Aken B."/>
            <person name="Amemiya C.T."/>
            <person name="Chang J.L."/>
            <person name="Duke S."/>
            <person name="Garber M."/>
            <person name="Gentles A.J."/>
            <person name="Goodstadt L."/>
            <person name="Heger A."/>
            <person name="Jurka J."/>
            <person name="Kamal M."/>
            <person name="Mauceli E."/>
            <person name="Searle S.M."/>
            <person name="Sharpe T."/>
            <person name="Baker M.L."/>
            <person name="Batzer M.A."/>
            <person name="Benos P.V."/>
            <person name="Belov K."/>
            <person name="Clamp M."/>
            <person name="Cook A."/>
            <person name="Cuff J."/>
            <person name="Das R."/>
            <person name="Davidow L."/>
            <person name="Deakin J.E."/>
            <person name="Fazzari M.J."/>
            <person name="Glass J.L."/>
            <person name="Grabherr M."/>
            <person name="Greally J.M."/>
            <person name="Gu W."/>
            <person name="Hore T.A."/>
            <person name="Huttley G.A."/>
            <person name="Kleber M."/>
            <person name="Jirtle R.L."/>
            <person name="Koina E."/>
            <person name="Lee J.T."/>
            <person name="Mahony S."/>
            <person name="Marra M.A."/>
            <person name="Miller R.D."/>
            <person name="Nicholls R.D."/>
            <person name="Oda M."/>
            <person name="Papenfuss A.T."/>
            <person name="Parra Z.E."/>
            <person name="Pollock D.D."/>
            <person name="Ray D.A."/>
            <person name="Schein J.E."/>
            <person name="Speed T.P."/>
            <person name="Thompson K."/>
            <person name="VandeBerg J.L."/>
            <person name="Wade C.M."/>
            <person name="Walker J.A."/>
            <person name="Waters P.D."/>
            <person name="Webber C."/>
            <person name="Weidman J.R."/>
            <person name="Xie X."/>
            <person name="Zody M.C."/>
            <person name="Baldwin J."/>
            <person name="Abdouelleil A."/>
            <person name="Abdulkadir J."/>
            <person name="Abebe A."/>
            <person name="Abera B."/>
            <person name="Abreu J."/>
            <person name="Acer S.C."/>
            <person name="Aftuck L."/>
            <person name="Alexander A."/>
            <person name="An P."/>
            <person name="Anderson E."/>
            <person name="Anderson S."/>
            <person name="Arachi H."/>
            <person name="Azer M."/>
            <person name="Bachantsang P."/>
            <person name="Barry A."/>
            <person name="Bayul T."/>
            <person name="Berlin A."/>
            <person name="Bessette D."/>
            <person name="Bloom T."/>
            <person name="Bloom T."/>
            <person name="Boguslavskiy L."/>
            <person name="Bonnet C."/>
            <person name="Boukhgalter B."/>
            <person name="Bourzgui I."/>
            <person name="Brown A."/>
            <person name="Cahill P."/>
            <person name="Channer S."/>
            <person name="Cheshatsang Y."/>
            <person name="Chuda L."/>
            <person name="Citroen M."/>
            <person name="Collymore A."/>
            <person name="Cooke P."/>
            <person name="Costello M."/>
            <person name="D'Aco K."/>
            <person name="Daza R."/>
            <person name="De Haan G."/>
            <person name="DeGray S."/>
            <person name="DeMaso C."/>
            <person name="Dhargay N."/>
            <person name="Dooley K."/>
            <person name="Dooley E."/>
            <person name="Doricent M."/>
            <person name="Dorje P."/>
            <person name="Dorjee K."/>
            <person name="Dupes A."/>
            <person name="Elong R."/>
            <person name="Falk J."/>
            <person name="Farina A."/>
            <person name="Faro S."/>
            <person name="Ferguson D."/>
            <person name="Fisher S."/>
            <person name="Foley C.D."/>
            <person name="Franke A."/>
            <person name="Friedrich D."/>
            <person name="Gadbois L."/>
            <person name="Gearin G."/>
            <person name="Gearin C.R."/>
            <person name="Giannoukos G."/>
            <person name="Goode T."/>
            <person name="Graham J."/>
            <person name="Grandbois E."/>
            <person name="Grewal S."/>
            <person name="Gyaltsen K."/>
            <person name="Hafez N."/>
            <person name="Hagos B."/>
            <person name="Hall J."/>
            <person name="Henson C."/>
            <person name="Hollinger A."/>
            <person name="Honan T."/>
            <person name="Huard M.D."/>
            <person name="Hughes L."/>
            <person name="Hurhula B."/>
            <person name="Husby M.E."/>
            <person name="Kamat A."/>
            <person name="Kanga B."/>
            <person name="Kashin S."/>
            <person name="Khazanovich D."/>
            <person name="Kisner P."/>
            <person name="Lance K."/>
            <person name="Lara M."/>
            <person name="Lee W."/>
            <person name="Lennon N."/>
            <person name="Letendre F."/>
            <person name="LeVine R."/>
            <person name="Lipovsky A."/>
            <person name="Liu X."/>
            <person name="Liu J."/>
            <person name="Liu S."/>
            <person name="Lokyitsang T."/>
            <person name="Lokyitsang Y."/>
            <person name="Lubonja R."/>
            <person name="Lui A."/>
            <person name="MacDonald P."/>
            <person name="Magnisalis V."/>
            <person name="Maru K."/>
            <person name="Matthews C."/>
            <person name="McCusker W."/>
            <person name="McDonough S."/>
            <person name="Mehta T."/>
            <person name="Meldrim J."/>
            <person name="Meneus L."/>
            <person name="Mihai O."/>
            <person name="Mihalev A."/>
            <person name="Mihova T."/>
            <person name="Mittelman R."/>
            <person name="Mlenga V."/>
            <person name="Montmayeur A."/>
            <person name="Mulrain L."/>
            <person name="Navidi A."/>
            <person name="Naylor J."/>
            <person name="Negash T."/>
            <person name="Nguyen T."/>
            <person name="Nguyen N."/>
            <person name="Nicol R."/>
            <person name="Norbu C."/>
            <person name="Norbu N."/>
            <person name="Novod N."/>
            <person name="O'Neill B."/>
            <person name="Osman S."/>
            <person name="Markiewicz E."/>
            <person name="Oyono O.L."/>
            <person name="Patti C."/>
            <person name="Phunkhang P."/>
            <person name="Pierre F."/>
            <person name="Priest M."/>
            <person name="Raghuraman S."/>
            <person name="Rege F."/>
            <person name="Reyes R."/>
            <person name="Rise C."/>
            <person name="Rogov P."/>
            <person name="Ross K."/>
            <person name="Ryan E."/>
            <person name="Settipalli S."/>
            <person name="Shea T."/>
            <person name="Sherpa N."/>
            <person name="Shi L."/>
            <person name="Shih D."/>
            <person name="Sparrow T."/>
            <person name="Spaulding J."/>
            <person name="Stalker J."/>
            <person name="Stange-Thomann N."/>
            <person name="Stavropoulos S."/>
            <person name="Stone C."/>
            <person name="Strader C."/>
            <person name="Tesfaye S."/>
            <person name="Thomson T."/>
            <person name="Thoulutsang Y."/>
            <person name="Thoulutsang D."/>
            <person name="Topham K."/>
            <person name="Topping I."/>
            <person name="Tsamla T."/>
            <person name="Vassiliev H."/>
            <person name="Vo A."/>
            <person name="Wangchuk T."/>
            <person name="Wangdi T."/>
            <person name="Weiand M."/>
            <person name="Wilkinson J."/>
            <person name="Wilson A."/>
            <person name="Yadav S."/>
            <person name="Young G."/>
            <person name="Yu Q."/>
            <person name="Zembek L."/>
            <person name="Zhong D."/>
            <person name="Zimmer A."/>
            <person name="Zwirko Z."/>
            <person name="Jaffe D.B."/>
            <person name="Alvarez P."/>
            <person name="Brockman W."/>
            <person name="Butler J."/>
            <person name="Chin C."/>
            <person name="Gnerre S."/>
            <person name="MacCallum I."/>
            <person name="Graves J.A."/>
            <person name="Ponting C.P."/>
            <person name="Breen M."/>
            <person name="Samollow P.B."/>
            <person name="Lander E.S."/>
            <person name="Lindblad-Toh K."/>
        </authorList>
    </citation>
    <scope>NUCLEOTIDE SEQUENCE [LARGE SCALE GENOMIC DNA]</scope>
</reference>
<dbReference type="PROSITE" id="PS50262">
    <property type="entry name" value="G_PROTEIN_RECEP_F1_2"/>
    <property type="match status" value="1"/>
</dbReference>
<dbReference type="GO" id="GO:0004930">
    <property type="term" value="F:G protein-coupled receptor activity"/>
    <property type="evidence" value="ECO:0007669"/>
    <property type="project" value="UniProtKB-KW"/>
</dbReference>
<organism evidence="17 18">
    <name type="scientific">Monodelphis domestica</name>
    <name type="common">Gray short-tailed opossum</name>
    <dbReference type="NCBI Taxonomy" id="13616"/>
    <lineage>
        <taxon>Eukaryota</taxon>
        <taxon>Metazoa</taxon>
        <taxon>Chordata</taxon>
        <taxon>Craniata</taxon>
        <taxon>Vertebrata</taxon>
        <taxon>Euteleostomi</taxon>
        <taxon>Mammalia</taxon>
        <taxon>Metatheria</taxon>
        <taxon>Didelphimorphia</taxon>
        <taxon>Didelphidae</taxon>
        <taxon>Monodelphis</taxon>
    </lineage>
</organism>
<dbReference type="Ensembl" id="ENSMODT00000074964.1">
    <property type="protein sequence ID" value="ENSMODP00000047426.1"/>
    <property type="gene ID" value="ENSMODG00000040763.1"/>
</dbReference>
<proteinExistence type="inferred from homology"/>
<evidence type="ECO:0000256" key="11">
    <source>
        <dbReference type="ARBA" id="ARBA00023170"/>
    </source>
</evidence>
<keyword evidence="7 15" id="KW-1133">Transmembrane helix</keyword>
<dbReference type="PANTHER" id="PTHR24242">
    <property type="entry name" value="G-PROTEIN COUPLED RECEPTOR"/>
    <property type="match status" value="1"/>
</dbReference>
<sequence>ITVSFVFSTAQEPMNKSEAHTVTEFILLGFPGDWEIQILLFSLFLIVYILTMIGNGAIICAVKWDQRLHTPMYILLGNFAFLEIWYITSTVPSMLENFLSETKTISFAGCFLQFYFFTSLGTTEAYFLCIMAYDRYLAICHPLHYPTKMTLQHCYTLISVCWVLGFLSYFLSTVQISQLTFCGPNIIDHFICDLDPLMALSCAPDPTTEILSYIISSLIIILTAIYILGSYILLLRAVLQVPSAAGRRKAFSTCGSHLAVVCLFFGSLMIMYVSPTSDNSGEAQKIITLFYSVVTPFLNPLIYSLRNKEMKTALRKVIGISSE</sequence>
<evidence type="ECO:0000313" key="17">
    <source>
        <dbReference type="Ensembl" id="ENSMODP00000047426.1"/>
    </source>
</evidence>
<dbReference type="STRING" id="13616.ENSMODP00000047426"/>
<evidence type="ECO:0000256" key="2">
    <source>
        <dbReference type="ARBA" id="ARBA00010663"/>
    </source>
</evidence>
<keyword evidence="9 15" id="KW-0472">Membrane</keyword>
<dbReference type="GO" id="GO:0004984">
    <property type="term" value="F:olfactory receptor activity"/>
    <property type="evidence" value="ECO:0007669"/>
    <property type="project" value="InterPro"/>
</dbReference>
<dbReference type="InParanoid" id="A0A5F8GJR3"/>
<keyword evidence="13 14" id="KW-0807">Transducer</keyword>
<keyword evidence="3 15" id="KW-1003">Cell membrane</keyword>
<evidence type="ECO:0000256" key="7">
    <source>
        <dbReference type="ARBA" id="ARBA00022989"/>
    </source>
</evidence>
<dbReference type="PRINTS" id="PR00245">
    <property type="entry name" value="OLFACTORYR"/>
</dbReference>
<dbReference type="GeneTree" id="ENSGT00940000163826"/>
<comment type="similarity">
    <text evidence="2 14">Belongs to the G-protein coupled receptor 1 family.</text>
</comment>
<evidence type="ECO:0000256" key="1">
    <source>
        <dbReference type="ARBA" id="ARBA00004651"/>
    </source>
</evidence>
<feature type="domain" description="G-protein coupled receptors family 1 profile" evidence="16">
    <location>
        <begin position="54"/>
        <end position="303"/>
    </location>
</feature>
<dbReference type="InterPro" id="IPR000276">
    <property type="entry name" value="GPCR_Rhodpsn"/>
</dbReference>
<feature type="transmembrane region" description="Helical" evidence="15">
    <location>
        <begin position="210"/>
        <end position="234"/>
    </location>
</feature>
<evidence type="ECO:0000256" key="13">
    <source>
        <dbReference type="ARBA" id="ARBA00023224"/>
    </source>
</evidence>
<dbReference type="PRINTS" id="PR00237">
    <property type="entry name" value="GPCRRHODOPSN"/>
</dbReference>
<keyword evidence="11 14" id="KW-0675">Receptor</keyword>
<feature type="transmembrane region" description="Helical" evidence="15">
    <location>
        <begin position="286"/>
        <end position="305"/>
    </location>
</feature>
<evidence type="ECO:0000256" key="8">
    <source>
        <dbReference type="ARBA" id="ARBA00023040"/>
    </source>
</evidence>
<dbReference type="InterPro" id="IPR017452">
    <property type="entry name" value="GPCR_Rhodpsn_7TM"/>
</dbReference>
<reference evidence="17" key="2">
    <citation type="submission" date="2025-08" db="UniProtKB">
        <authorList>
            <consortium name="Ensembl"/>
        </authorList>
    </citation>
    <scope>IDENTIFICATION</scope>
</reference>
<dbReference type="PROSITE" id="PS00237">
    <property type="entry name" value="G_PROTEIN_RECEP_F1_1"/>
    <property type="match status" value="1"/>
</dbReference>
<feature type="transmembrane region" description="Helical" evidence="15">
    <location>
        <begin position="73"/>
        <end position="94"/>
    </location>
</feature>
<dbReference type="Gene3D" id="1.20.1070.10">
    <property type="entry name" value="Rhodopsin 7-helix transmembrane proteins"/>
    <property type="match status" value="1"/>
</dbReference>
<dbReference type="GO" id="GO:0005886">
    <property type="term" value="C:plasma membrane"/>
    <property type="evidence" value="ECO:0007669"/>
    <property type="project" value="UniProtKB-SubCell"/>
</dbReference>
<dbReference type="FunFam" id="1.20.1070.10:FF:000001">
    <property type="entry name" value="Olfactory receptor"/>
    <property type="match status" value="1"/>
</dbReference>
<evidence type="ECO:0000256" key="6">
    <source>
        <dbReference type="ARBA" id="ARBA00022725"/>
    </source>
</evidence>
<keyword evidence="10" id="KW-1015">Disulfide bond</keyword>
<keyword evidence="6 15" id="KW-0552">Olfaction</keyword>
<keyword evidence="18" id="KW-1185">Reference proteome</keyword>
<keyword evidence="8 14" id="KW-0297">G-protein coupled receptor</keyword>
<evidence type="ECO:0000256" key="3">
    <source>
        <dbReference type="ARBA" id="ARBA00022475"/>
    </source>
</evidence>
<evidence type="ECO:0000313" key="18">
    <source>
        <dbReference type="Proteomes" id="UP000002280"/>
    </source>
</evidence>
<evidence type="ECO:0000256" key="14">
    <source>
        <dbReference type="RuleBase" id="RU000688"/>
    </source>
</evidence>
<evidence type="ECO:0000256" key="10">
    <source>
        <dbReference type="ARBA" id="ARBA00023157"/>
    </source>
</evidence>
<dbReference type="Proteomes" id="UP000002280">
    <property type="component" value="Chromosome 1"/>
</dbReference>